<accession>A0A2T6ZWI8</accession>
<comment type="caution">
    <text evidence="2">The sequence shown here is derived from an EMBL/GenBank/DDBJ whole genome shotgun (WGS) entry which is preliminary data.</text>
</comment>
<feature type="compositionally biased region" description="Basic and acidic residues" evidence="1">
    <location>
        <begin position="115"/>
        <end position="128"/>
    </location>
</feature>
<feature type="region of interest" description="Disordered" evidence="1">
    <location>
        <begin position="88"/>
        <end position="128"/>
    </location>
</feature>
<keyword evidence="3" id="KW-1185">Reference proteome</keyword>
<sequence length="253" mass="28457">MGSTLSADSRLKAAPSCLSTATHALTLQGRSHSFNIHGAAGSQVATSVEPTMGLANAATLDTSHIREPISRRIMFKIRLGRRKINGEEIIYEEEEEEEEEETDDDRDDDDEDDYHEDRELEQSSDRLRAGEISGSSLGRISWNLARSHSAPFTWGLYGDVSENCFWVSTQEIGEMLLGQAMTPKDFFISPNDQQDSIKHIITKRNCLFAGNARHIIDLEAATREETEGQGIDLEEMDRIDHEIDRQAFLNLSW</sequence>
<gene>
    <name evidence="2" type="ORF">B9Z19DRAFT_1063934</name>
</gene>
<dbReference type="EMBL" id="NESQ01000080">
    <property type="protein sequence ID" value="PUU79859.1"/>
    <property type="molecule type" value="Genomic_DNA"/>
</dbReference>
<evidence type="ECO:0000256" key="1">
    <source>
        <dbReference type="SAM" id="MobiDB-lite"/>
    </source>
</evidence>
<dbReference type="Proteomes" id="UP000244722">
    <property type="component" value="Unassembled WGS sequence"/>
</dbReference>
<organism evidence="2 3">
    <name type="scientific">Tuber borchii</name>
    <name type="common">White truffle</name>
    <dbReference type="NCBI Taxonomy" id="42251"/>
    <lineage>
        <taxon>Eukaryota</taxon>
        <taxon>Fungi</taxon>
        <taxon>Dikarya</taxon>
        <taxon>Ascomycota</taxon>
        <taxon>Pezizomycotina</taxon>
        <taxon>Pezizomycetes</taxon>
        <taxon>Pezizales</taxon>
        <taxon>Tuberaceae</taxon>
        <taxon>Tuber</taxon>
    </lineage>
</organism>
<dbReference type="AlphaFoldDB" id="A0A2T6ZWI8"/>
<proteinExistence type="predicted"/>
<evidence type="ECO:0000313" key="2">
    <source>
        <dbReference type="EMBL" id="PUU79859.1"/>
    </source>
</evidence>
<name>A0A2T6ZWI8_TUBBO</name>
<dbReference type="OrthoDB" id="5407383at2759"/>
<protein>
    <submittedName>
        <fullName evidence="2">Uncharacterized protein</fullName>
    </submittedName>
</protein>
<feature type="compositionally biased region" description="Acidic residues" evidence="1">
    <location>
        <begin position="89"/>
        <end position="114"/>
    </location>
</feature>
<reference evidence="2 3" key="1">
    <citation type="submission" date="2017-04" db="EMBL/GenBank/DDBJ databases">
        <title>Draft genome sequence of Tuber borchii Vittad., a whitish edible truffle.</title>
        <authorList>
            <consortium name="DOE Joint Genome Institute"/>
            <person name="Murat C."/>
            <person name="Kuo A."/>
            <person name="Barry K.W."/>
            <person name="Clum A."/>
            <person name="Dockter R.B."/>
            <person name="Fauchery L."/>
            <person name="Iotti M."/>
            <person name="Kohler A."/>
            <person name="Labutti K."/>
            <person name="Lindquist E.A."/>
            <person name="Lipzen A."/>
            <person name="Ohm R.A."/>
            <person name="Wang M."/>
            <person name="Grigoriev I.V."/>
            <person name="Zambonelli A."/>
            <person name="Martin F.M."/>
        </authorList>
    </citation>
    <scope>NUCLEOTIDE SEQUENCE [LARGE SCALE GENOMIC DNA]</scope>
    <source>
        <strain evidence="2 3">Tbo3840</strain>
    </source>
</reference>
<evidence type="ECO:0000313" key="3">
    <source>
        <dbReference type="Proteomes" id="UP000244722"/>
    </source>
</evidence>